<protein>
    <submittedName>
        <fullName evidence="1">Uncharacterized protein</fullName>
    </submittedName>
</protein>
<proteinExistence type="predicted"/>
<reference evidence="1" key="1">
    <citation type="submission" date="2019-08" db="EMBL/GenBank/DDBJ databases">
        <authorList>
            <person name="Kucharzyk K."/>
            <person name="Murdoch R.W."/>
            <person name="Higgins S."/>
            <person name="Loffler F."/>
        </authorList>
    </citation>
    <scope>NUCLEOTIDE SEQUENCE</scope>
</reference>
<evidence type="ECO:0000313" key="1">
    <source>
        <dbReference type="EMBL" id="MPM55092.1"/>
    </source>
</evidence>
<dbReference type="AlphaFoldDB" id="A0A645APB4"/>
<organism evidence="1">
    <name type="scientific">bioreactor metagenome</name>
    <dbReference type="NCBI Taxonomy" id="1076179"/>
    <lineage>
        <taxon>unclassified sequences</taxon>
        <taxon>metagenomes</taxon>
        <taxon>ecological metagenomes</taxon>
    </lineage>
</organism>
<name>A0A645APB4_9ZZZZ</name>
<accession>A0A645APB4</accession>
<gene>
    <name evidence="1" type="ORF">SDC9_101877</name>
</gene>
<dbReference type="EMBL" id="VSSQ01015110">
    <property type="protein sequence ID" value="MPM55092.1"/>
    <property type="molecule type" value="Genomic_DNA"/>
</dbReference>
<comment type="caution">
    <text evidence="1">The sequence shown here is derived from an EMBL/GenBank/DDBJ whole genome shotgun (WGS) entry which is preliminary data.</text>
</comment>
<sequence length="156" mass="17508">MFQILPQNTAKSIPFEKGQLKLGTDKLLDQDEWIVRIDESFFRWFIQNVFRVLTQELVQRVGRCDQNRHRFVHFTAGAAGLLQCRGDGAGVPRHNDLIHATNIHAQFKRVCGDGQGDLAGFQTMLDLSAVRLEISATVATDDLSLPGVERSQVMNS</sequence>